<dbReference type="EMBL" id="KN832878">
    <property type="protein sequence ID" value="KIM99504.1"/>
    <property type="molecule type" value="Genomic_DNA"/>
</dbReference>
<accession>A0A0C3H898</accession>
<reference evidence="3" key="2">
    <citation type="submission" date="2015-01" db="EMBL/GenBank/DDBJ databases">
        <title>Evolutionary Origins and Diversification of the Mycorrhizal Mutualists.</title>
        <authorList>
            <consortium name="DOE Joint Genome Institute"/>
            <consortium name="Mycorrhizal Genomics Consortium"/>
            <person name="Kohler A."/>
            <person name="Kuo A."/>
            <person name="Nagy L.G."/>
            <person name="Floudas D."/>
            <person name="Copeland A."/>
            <person name="Barry K.W."/>
            <person name="Cichocki N."/>
            <person name="Veneault-Fourrey C."/>
            <person name="LaButti K."/>
            <person name="Lindquist E.A."/>
            <person name="Lipzen A."/>
            <person name="Lundell T."/>
            <person name="Morin E."/>
            <person name="Murat C."/>
            <person name="Riley R."/>
            <person name="Ohm R."/>
            <person name="Sun H."/>
            <person name="Tunlid A."/>
            <person name="Henrissat B."/>
            <person name="Grigoriev I.V."/>
            <person name="Hibbett D.S."/>
            <person name="Martin F."/>
        </authorList>
    </citation>
    <scope>NUCLEOTIDE SEQUENCE [LARGE SCALE GENOMIC DNA]</scope>
    <source>
        <strain evidence="3">Zn</strain>
    </source>
</reference>
<dbReference type="InParanoid" id="A0A0C3H898"/>
<dbReference type="HOGENOM" id="CLU_2146595_0_0_1"/>
<evidence type="ECO:0000313" key="3">
    <source>
        <dbReference type="Proteomes" id="UP000054321"/>
    </source>
</evidence>
<keyword evidence="3" id="KW-1185">Reference proteome</keyword>
<evidence type="ECO:0000256" key="1">
    <source>
        <dbReference type="SAM" id="MobiDB-lite"/>
    </source>
</evidence>
<feature type="compositionally biased region" description="Polar residues" evidence="1">
    <location>
        <begin position="1"/>
        <end position="21"/>
    </location>
</feature>
<dbReference type="AlphaFoldDB" id="A0A0C3H898"/>
<evidence type="ECO:0000313" key="2">
    <source>
        <dbReference type="EMBL" id="KIM99504.1"/>
    </source>
</evidence>
<protein>
    <submittedName>
        <fullName evidence="2">Uncharacterized protein</fullName>
    </submittedName>
</protein>
<proteinExistence type="predicted"/>
<name>A0A0C3H898_OIDMZ</name>
<gene>
    <name evidence="2" type="ORF">OIDMADRAFT_29930</name>
</gene>
<organism evidence="2 3">
    <name type="scientific">Oidiodendron maius (strain Zn)</name>
    <dbReference type="NCBI Taxonomy" id="913774"/>
    <lineage>
        <taxon>Eukaryota</taxon>
        <taxon>Fungi</taxon>
        <taxon>Dikarya</taxon>
        <taxon>Ascomycota</taxon>
        <taxon>Pezizomycotina</taxon>
        <taxon>Leotiomycetes</taxon>
        <taxon>Leotiomycetes incertae sedis</taxon>
        <taxon>Myxotrichaceae</taxon>
        <taxon>Oidiodendron</taxon>
    </lineage>
</organism>
<sequence>MATKSNRNTGLSPHGVGTQTAADIDGSQEGHEKGLCNHPKTTLFLAFYASGKRVRTESCVKHYGTNSLRSVVRADAVDHGDHSVLGRSQGGGAGGSCACATAGQLLRDPFQG</sequence>
<reference evidence="2 3" key="1">
    <citation type="submission" date="2014-04" db="EMBL/GenBank/DDBJ databases">
        <authorList>
            <consortium name="DOE Joint Genome Institute"/>
            <person name="Kuo A."/>
            <person name="Martino E."/>
            <person name="Perotto S."/>
            <person name="Kohler A."/>
            <person name="Nagy L.G."/>
            <person name="Floudas D."/>
            <person name="Copeland A."/>
            <person name="Barry K.W."/>
            <person name="Cichocki N."/>
            <person name="Veneault-Fourrey C."/>
            <person name="LaButti K."/>
            <person name="Lindquist E.A."/>
            <person name="Lipzen A."/>
            <person name="Lundell T."/>
            <person name="Morin E."/>
            <person name="Murat C."/>
            <person name="Sun H."/>
            <person name="Tunlid A."/>
            <person name="Henrissat B."/>
            <person name="Grigoriev I.V."/>
            <person name="Hibbett D.S."/>
            <person name="Martin F."/>
            <person name="Nordberg H.P."/>
            <person name="Cantor M.N."/>
            <person name="Hua S.X."/>
        </authorList>
    </citation>
    <scope>NUCLEOTIDE SEQUENCE [LARGE SCALE GENOMIC DNA]</scope>
    <source>
        <strain evidence="2 3">Zn</strain>
    </source>
</reference>
<feature type="region of interest" description="Disordered" evidence="1">
    <location>
        <begin position="1"/>
        <end position="36"/>
    </location>
</feature>
<dbReference type="Proteomes" id="UP000054321">
    <property type="component" value="Unassembled WGS sequence"/>
</dbReference>